<dbReference type="PANTHER" id="PTHR43618:SF13">
    <property type="entry name" value="CHAIN DEHYDROGENASE, PUTATIVE (AFU_ORTHOLOGUE AFUA_1G17650)-RELATED"/>
    <property type="match status" value="1"/>
</dbReference>
<dbReference type="Pfam" id="PF13561">
    <property type="entry name" value="adh_short_C2"/>
    <property type="match status" value="1"/>
</dbReference>
<proteinExistence type="inferred from homology"/>
<dbReference type="InterPro" id="IPR036291">
    <property type="entry name" value="NAD(P)-bd_dom_sf"/>
</dbReference>
<evidence type="ECO:0000256" key="1">
    <source>
        <dbReference type="ARBA" id="ARBA00006484"/>
    </source>
</evidence>
<dbReference type="Proteomes" id="UP000256645">
    <property type="component" value="Unassembled WGS sequence"/>
</dbReference>
<name>A0A3D8QXN5_9HELO</name>
<dbReference type="InterPro" id="IPR002347">
    <property type="entry name" value="SDR_fam"/>
</dbReference>
<dbReference type="PANTHER" id="PTHR43618">
    <property type="entry name" value="7-ALPHA-HYDROXYSTEROID DEHYDROGENASE"/>
    <property type="match status" value="1"/>
</dbReference>
<evidence type="ECO:0000313" key="4">
    <source>
        <dbReference type="EMBL" id="RDW66539.1"/>
    </source>
</evidence>
<dbReference type="CDD" id="cd05233">
    <property type="entry name" value="SDR_c"/>
    <property type="match status" value="1"/>
</dbReference>
<dbReference type="STRING" id="1849047.A0A3D8QXN5"/>
<sequence length="253" mass="27161">MAAQVALITAGSAGLGAATARLFATQGLRVVVNYSNNRARADALVQELHTLSPLPSDGEGKNFIAIQADLGKREEIARLVEEAVQVMGKLDVVFSNAGWTRVVPFLELDENVNEADWDRCYLMNVKSHLWLCYASRQYLEATEGCFITTASCAGIKPSGSSLAYSVTKAAQIHLVKGLAKSCAPKIRVNSVSPSLMMTDWGLSFPQASQDAAREATALKKFVTVEDVAQQVLCFARSKTVTGVNSVLDAGFTL</sequence>
<comment type="similarity">
    <text evidence="1">Belongs to the short-chain dehydrogenases/reductases (SDR) family.</text>
</comment>
<dbReference type="AlphaFoldDB" id="A0A3D8QXN5"/>
<accession>A0A3D8QXN5</accession>
<organism evidence="4 5">
    <name type="scientific">Coleophoma cylindrospora</name>
    <dbReference type="NCBI Taxonomy" id="1849047"/>
    <lineage>
        <taxon>Eukaryota</taxon>
        <taxon>Fungi</taxon>
        <taxon>Dikarya</taxon>
        <taxon>Ascomycota</taxon>
        <taxon>Pezizomycotina</taxon>
        <taxon>Leotiomycetes</taxon>
        <taxon>Helotiales</taxon>
        <taxon>Dermateaceae</taxon>
        <taxon>Coleophoma</taxon>
    </lineage>
</organism>
<dbReference type="SUPFAM" id="SSF51735">
    <property type="entry name" value="NAD(P)-binding Rossmann-fold domains"/>
    <property type="match status" value="1"/>
</dbReference>
<dbReference type="PRINTS" id="PR00081">
    <property type="entry name" value="GDHRDH"/>
</dbReference>
<gene>
    <name evidence="4" type="ORF">BP6252_10174</name>
</gene>
<keyword evidence="5" id="KW-1185">Reference proteome</keyword>
<evidence type="ECO:0000313" key="5">
    <source>
        <dbReference type="Proteomes" id="UP000256645"/>
    </source>
</evidence>
<dbReference type="GO" id="GO:0016491">
    <property type="term" value="F:oxidoreductase activity"/>
    <property type="evidence" value="ECO:0007669"/>
    <property type="project" value="UniProtKB-KW"/>
</dbReference>
<dbReference type="EMBL" id="PDLM01000011">
    <property type="protein sequence ID" value="RDW66539.1"/>
    <property type="molecule type" value="Genomic_DNA"/>
</dbReference>
<dbReference type="OrthoDB" id="37659at2759"/>
<dbReference type="Gene3D" id="3.40.50.720">
    <property type="entry name" value="NAD(P)-binding Rossmann-like Domain"/>
    <property type="match status" value="1"/>
</dbReference>
<comment type="caution">
    <text evidence="4">The sequence shown here is derived from an EMBL/GenBank/DDBJ whole genome shotgun (WGS) entry which is preliminary data.</text>
</comment>
<reference evidence="4 5" key="1">
    <citation type="journal article" date="2018" name="IMA Fungus">
        <title>IMA Genome-F 9: Draft genome sequence of Annulohypoxylon stygium, Aspergillus mulundensis, Berkeleyomyces basicola (syn. Thielaviopsis basicola), Ceratocystis smalleyi, two Cercospora beticola strains, Coleophoma cylindrospora, Fusarium fracticaudum, Phialophora cf. hyalina, and Morchella septimelata.</title>
        <authorList>
            <person name="Wingfield B.D."/>
            <person name="Bills G.F."/>
            <person name="Dong Y."/>
            <person name="Huang W."/>
            <person name="Nel W.J."/>
            <person name="Swalarsk-Parry B.S."/>
            <person name="Vaghefi N."/>
            <person name="Wilken P.M."/>
            <person name="An Z."/>
            <person name="de Beer Z.W."/>
            <person name="De Vos L."/>
            <person name="Chen L."/>
            <person name="Duong T.A."/>
            <person name="Gao Y."/>
            <person name="Hammerbacher A."/>
            <person name="Kikkert J.R."/>
            <person name="Li Y."/>
            <person name="Li H."/>
            <person name="Li K."/>
            <person name="Li Q."/>
            <person name="Liu X."/>
            <person name="Ma X."/>
            <person name="Naidoo K."/>
            <person name="Pethybridge S.J."/>
            <person name="Sun J."/>
            <person name="Steenkamp E.T."/>
            <person name="van der Nest M.A."/>
            <person name="van Wyk S."/>
            <person name="Wingfield M.J."/>
            <person name="Xiong C."/>
            <person name="Yue Q."/>
            <person name="Zhang X."/>
        </authorList>
    </citation>
    <scope>NUCLEOTIDE SEQUENCE [LARGE SCALE GENOMIC DNA]</scope>
    <source>
        <strain evidence="4 5">BP6252</strain>
    </source>
</reference>
<evidence type="ECO:0000256" key="2">
    <source>
        <dbReference type="ARBA" id="ARBA00022857"/>
    </source>
</evidence>
<dbReference type="InterPro" id="IPR052178">
    <property type="entry name" value="Sec_Metab_Biosynth_SDR"/>
</dbReference>
<evidence type="ECO:0000256" key="3">
    <source>
        <dbReference type="ARBA" id="ARBA00023002"/>
    </source>
</evidence>
<protein>
    <submittedName>
        <fullName evidence="4">Uncharacterized protein</fullName>
    </submittedName>
</protein>
<keyword evidence="2" id="KW-0521">NADP</keyword>
<keyword evidence="3" id="KW-0560">Oxidoreductase</keyword>